<feature type="domain" description="Transcription regulator PadR N-terminal" evidence="1">
    <location>
        <begin position="14"/>
        <end position="86"/>
    </location>
</feature>
<dbReference type="SUPFAM" id="SSF46785">
    <property type="entry name" value="Winged helix' DNA-binding domain"/>
    <property type="match status" value="1"/>
</dbReference>
<sequence>MKADALRGQIDALILASVEDEPLHGYAISERIARTSEGELEMATGTLYPALRRLEKAKLLRSEWSTVGGRKRRTYRLTAAGRRSLSAERESWQRLSAVVEAVLRPAKG</sequence>
<dbReference type="InterPro" id="IPR005149">
    <property type="entry name" value="Tscrpt_reg_PadR_N"/>
</dbReference>
<dbReference type="NCBIfam" id="TIGR03433">
    <property type="entry name" value="padR_acidobact"/>
    <property type="match status" value="1"/>
</dbReference>
<dbReference type="Pfam" id="PF03551">
    <property type="entry name" value="PadR"/>
    <property type="match status" value="1"/>
</dbReference>
<proteinExistence type="predicted"/>
<evidence type="ECO:0000313" key="3">
    <source>
        <dbReference type="Proteomes" id="UP001164390"/>
    </source>
</evidence>
<dbReference type="Gene3D" id="1.10.10.10">
    <property type="entry name" value="Winged helix-like DNA-binding domain superfamily/Winged helix DNA-binding domain"/>
    <property type="match status" value="1"/>
</dbReference>
<keyword evidence="3" id="KW-1185">Reference proteome</keyword>
<evidence type="ECO:0000259" key="1">
    <source>
        <dbReference type="Pfam" id="PF03551"/>
    </source>
</evidence>
<protein>
    <submittedName>
        <fullName evidence="2">PadR family transcriptional regulator</fullName>
    </submittedName>
</protein>
<dbReference type="EMBL" id="CP094970">
    <property type="protein sequence ID" value="UYM04491.1"/>
    <property type="molecule type" value="Genomic_DNA"/>
</dbReference>
<dbReference type="Proteomes" id="UP001164390">
    <property type="component" value="Chromosome"/>
</dbReference>
<gene>
    <name evidence="2" type="ORF">L0C25_18430</name>
</gene>
<dbReference type="KEGG" id="sgrg:L0C25_18430"/>
<dbReference type="AlphaFoldDB" id="A0AA46TG56"/>
<accession>A0AA46TG56</accession>
<reference evidence="2" key="1">
    <citation type="submission" date="2022-01" db="EMBL/GenBank/DDBJ databases">
        <title>Nocardioidaceae gen. sp. A5X3R13.</title>
        <authorList>
            <person name="Lopez Marin M.A."/>
            <person name="Uhlik O."/>
        </authorList>
    </citation>
    <scope>NUCLEOTIDE SEQUENCE</scope>
    <source>
        <strain evidence="2">A5X3R13</strain>
    </source>
</reference>
<dbReference type="PANTHER" id="PTHR33169:SF14">
    <property type="entry name" value="TRANSCRIPTIONAL REGULATOR RV3488"/>
    <property type="match status" value="1"/>
</dbReference>
<dbReference type="InterPro" id="IPR017799">
    <property type="entry name" value="Tscrpt_reg_PadR_acidobac-type"/>
</dbReference>
<evidence type="ECO:0000313" key="2">
    <source>
        <dbReference type="EMBL" id="UYM04491.1"/>
    </source>
</evidence>
<organism evidence="2 3">
    <name type="scientific">Solicola gregarius</name>
    <dbReference type="NCBI Taxonomy" id="2908642"/>
    <lineage>
        <taxon>Bacteria</taxon>
        <taxon>Bacillati</taxon>
        <taxon>Actinomycetota</taxon>
        <taxon>Actinomycetes</taxon>
        <taxon>Propionibacteriales</taxon>
        <taxon>Nocardioidaceae</taxon>
        <taxon>Solicola</taxon>
    </lineage>
</organism>
<dbReference type="InterPro" id="IPR036388">
    <property type="entry name" value="WH-like_DNA-bd_sf"/>
</dbReference>
<dbReference type="RefSeq" id="WP_271633214.1">
    <property type="nucleotide sequence ID" value="NZ_CP094970.1"/>
</dbReference>
<dbReference type="InterPro" id="IPR036390">
    <property type="entry name" value="WH_DNA-bd_sf"/>
</dbReference>
<dbReference type="InterPro" id="IPR052509">
    <property type="entry name" value="Metal_resp_DNA-bind_regulator"/>
</dbReference>
<name>A0AA46TG56_9ACTN</name>
<dbReference type="PANTHER" id="PTHR33169">
    <property type="entry name" value="PADR-FAMILY TRANSCRIPTIONAL REGULATOR"/>
    <property type="match status" value="1"/>
</dbReference>